<dbReference type="Proteomes" id="UP001604336">
    <property type="component" value="Unassembled WGS sequence"/>
</dbReference>
<evidence type="ECO:0008006" key="4">
    <source>
        <dbReference type="Google" id="ProtNLM"/>
    </source>
</evidence>
<dbReference type="EMBL" id="JBFOLK010000002">
    <property type="protein sequence ID" value="KAL2532846.1"/>
    <property type="molecule type" value="Genomic_DNA"/>
</dbReference>
<keyword evidence="3" id="KW-1185">Reference proteome</keyword>
<name>A0ABD1V679_9LAMI</name>
<gene>
    <name evidence="2" type="ORF">Adt_06197</name>
</gene>
<organism evidence="2 3">
    <name type="scientific">Abeliophyllum distichum</name>
    <dbReference type="NCBI Taxonomy" id="126358"/>
    <lineage>
        <taxon>Eukaryota</taxon>
        <taxon>Viridiplantae</taxon>
        <taxon>Streptophyta</taxon>
        <taxon>Embryophyta</taxon>
        <taxon>Tracheophyta</taxon>
        <taxon>Spermatophyta</taxon>
        <taxon>Magnoliopsida</taxon>
        <taxon>eudicotyledons</taxon>
        <taxon>Gunneridae</taxon>
        <taxon>Pentapetalae</taxon>
        <taxon>asterids</taxon>
        <taxon>lamiids</taxon>
        <taxon>Lamiales</taxon>
        <taxon>Oleaceae</taxon>
        <taxon>Forsythieae</taxon>
        <taxon>Abeliophyllum</taxon>
    </lineage>
</organism>
<sequence length="133" mass="14924">MAKTSSKAHEEHLRKVDKEMGDLNAAFRAMTNINQKYESLVAMMAQLRGRRKEAKDKQAESSSPQATPGGGFGSNKLGSPQINPVREDTRLNTKIPKIDFSYFSGEGPMKWVRKARKYFQLHQVAEELKVGIA</sequence>
<comment type="caution">
    <text evidence="2">The sequence shown here is derived from an EMBL/GenBank/DDBJ whole genome shotgun (WGS) entry which is preliminary data.</text>
</comment>
<reference evidence="3" key="1">
    <citation type="submission" date="2024-07" db="EMBL/GenBank/DDBJ databases">
        <title>Two chromosome-level genome assemblies of Korean endemic species Abeliophyllum distichum and Forsythia ovata (Oleaceae).</title>
        <authorList>
            <person name="Jang H."/>
        </authorList>
    </citation>
    <scope>NUCLEOTIDE SEQUENCE [LARGE SCALE GENOMIC DNA]</scope>
</reference>
<dbReference type="AlphaFoldDB" id="A0ABD1V679"/>
<evidence type="ECO:0000313" key="3">
    <source>
        <dbReference type="Proteomes" id="UP001604336"/>
    </source>
</evidence>
<evidence type="ECO:0000256" key="1">
    <source>
        <dbReference type="SAM" id="MobiDB-lite"/>
    </source>
</evidence>
<feature type="region of interest" description="Disordered" evidence="1">
    <location>
        <begin position="48"/>
        <end position="90"/>
    </location>
</feature>
<accession>A0ABD1V679</accession>
<protein>
    <recommendedName>
        <fullName evidence="4">Gag-pol polyprotein</fullName>
    </recommendedName>
</protein>
<evidence type="ECO:0000313" key="2">
    <source>
        <dbReference type="EMBL" id="KAL2532846.1"/>
    </source>
</evidence>
<proteinExistence type="predicted"/>